<dbReference type="GO" id="GO:0042910">
    <property type="term" value="F:xenobiotic transmembrane transporter activity"/>
    <property type="evidence" value="ECO:0007669"/>
    <property type="project" value="InterPro"/>
</dbReference>
<dbReference type="InterPro" id="IPR002528">
    <property type="entry name" value="MATE_fam"/>
</dbReference>
<dbReference type="Proteomes" id="UP000621436">
    <property type="component" value="Unassembled WGS sequence"/>
</dbReference>
<protein>
    <submittedName>
        <fullName evidence="8">MATE family efflux transporter</fullName>
    </submittedName>
</protein>
<evidence type="ECO:0000256" key="3">
    <source>
        <dbReference type="ARBA" id="ARBA00022475"/>
    </source>
</evidence>
<feature type="transmembrane region" description="Helical" evidence="7">
    <location>
        <begin position="162"/>
        <end position="185"/>
    </location>
</feature>
<feature type="transmembrane region" description="Helical" evidence="7">
    <location>
        <begin position="247"/>
        <end position="275"/>
    </location>
</feature>
<gene>
    <name evidence="8" type="ORF">I0Q91_04750</name>
</gene>
<feature type="transmembrane region" description="Helical" evidence="7">
    <location>
        <begin position="191"/>
        <end position="212"/>
    </location>
</feature>
<dbReference type="PIRSF" id="PIRSF006603">
    <property type="entry name" value="DinF"/>
    <property type="match status" value="1"/>
</dbReference>
<keyword evidence="3" id="KW-1003">Cell membrane</keyword>
<dbReference type="Pfam" id="PF01554">
    <property type="entry name" value="MatE"/>
    <property type="match status" value="2"/>
</dbReference>
<keyword evidence="9" id="KW-1185">Reference proteome</keyword>
<feature type="transmembrane region" description="Helical" evidence="7">
    <location>
        <begin position="50"/>
        <end position="71"/>
    </location>
</feature>
<keyword evidence="6 7" id="KW-0472">Membrane</keyword>
<evidence type="ECO:0000256" key="7">
    <source>
        <dbReference type="SAM" id="Phobius"/>
    </source>
</evidence>
<evidence type="ECO:0000256" key="5">
    <source>
        <dbReference type="ARBA" id="ARBA00022989"/>
    </source>
</evidence>
<evidence type="ECO:0000256" key="2">
    <source>
        <dbReference type="ARBA" id="ARBA00022448"/>
    </source>
</evidence>
<name>A0A931AUG2_9FIRM</name>
<dbReference type="PANTHER" id="PTHR43823:SF3">
    <property type="entry name" value="MULTIDRUG EXPORT PROTEIN MEPA"/>
    <property type="match status" value="1"/>
</dbReference>
<dbReference type="GO" id="GO:0015297">
    <property type="term" value="F:antiporter activity"/>
    <property type="evidence" value="ECO:0007669"/>
    <property type="project" value="InterPro"/>
</dbReference>
<accession>A0A931AUG2</accession>
<keyword evidence="5 7" id="KW-1133">Transmembrane helix</keyword>
<evidence type="ECO:0000313" key="8">
    <source>
        <dbReference type="EMBL" id="MBF8436381.1"/>
    </source>
</evidence>
<feature type="transmembrane region" description="Helical" evidence="7">
    <location>
        <begin position="9"/>
        <end position="30"/>
    </location>
</feature>
<feature type="transmembrane region" description="Helical" evidence="7">
    <location>
        <begin position="83"/>
        <end position="109"/>
    </location>
</feature>
<feature type="transmembrane region" description="Helical" evidence="7">
    <location>
        <begin position="312"/>
        <end position="338"/>
    </location>
</feature>
<organism evidence="8 9">
    <name type="scientific">Halonatronomonas betaini</name>
    <dbReference type="NCBI Taxonomy" id="2778430"/>
    <lineage>
        <taxon>Bacteria</taxon>
        <taxon>Bacillati</taxon>
        <taxon>Bacillota</taxon>
        <taxon>Clostridia</taxon>
        <taxon>Halanaerobiales</taxon>
        <taxon>Halarsenatibacteraceae</taxon>
        <taxon>Halonatronomonas</taxon>
    </lineage>
</organism>
<evidence type="ECO:0000256" key="4">
    <source>
        <dbReference type="ARBA" id="ARBA00022692"/>
    </source>
</evidence>
<dbReference type="EMBL" id="JADPIE010000002">
    <property type="protein sequence ID" value="MBF8436381.1"/>
    <property type="molecule type" value="Genomic_DNA"/>
</dbReference>
<evidence type="ECO:0000256" key="6">
    <source>
        <dbReference type="ARBA" id="ARBA00023136"/>
    </source>
</evidence>
<dbReference type="GO" id="GO:0005886">
    <property type="term" value="C:plasma membrane"/>
    <property type="evidence" value="ECO:0007669"/>
    <property type="project" value="UniProtKB-SubCell"/>
</dbReference>
<feature type="transmembrane region" description="Helical" evidence="7">
    <location>
        <begin position="410"/>
        <end position="431"/>
    </location>
</feature>
<dbReference type="PANTHER" id="PTHR43823">
    <property type="entry name" value="SPORULATION PROTEIN YKVU"/>
    <property type="match status" value="1"/>
</dbReference>
<evidence type="ECO:0000256" key="1">
    <source>
        <dbReference type="ARBA" id="ARBA00004651"/>
    </source>
</evidence>
<feature type="transmembrane region" description="Helical" evidence="7">
    <location>
        <begin position="358"/>
        <end position="378"/>
    </location>
</feature>
<dbReference type="InterPro" id="IPR051327">
    <property type="entry name" value="MATE_MepA_subfamily"/>
</dbReference>
<sequence>MGTEPVVPLLLRLSIPSIIGMSVQSLYNIIDSIYIGRISTEALSALSLAFPIQMVLIAVAVGTGVGTSSLISRLLGEGNQERANIVAAHVVLATIFFGILIGTLGYFFSEDIFRFITDDPELIRLGEEYIRVIMLGSFAMFFPVVASDILRGEGNTFVPMLTLVLGAVLNIILDPFLIFGIGFFPRLEVAGAAYATIISRFIGGIFIAYLIFKGHNQVDIKYKGFKFDFKIIQDVYKVGLPAMVMQLLASIMIFGANTIVGMYNTVAIAVLGIYFRLQSFVFMPVFGLAQGFMPIVGYNFGHNKPDRMMKTIKFGILIAFGFTTAGLIIFQIFTAPLIQLFNDDPELLKIGVTALRRISIAFPIIGPAIIGSTTFQAIGKGLPSLIISFSRQIILLLPIMYLLGRVAGLDYLWLAFPISEGMVFVVMVIWLKRTLNNAVANM</sequence>
<keyword evidence="2" id="KW-0813">Transport</keyword>
<feature type="transmembrane region" description="Helical" evidence="7">
    <location>
        <begin position="281"/>
        <end position="300"/>
    </location>
</feature>
<dbReference type="AlphaFoldDB" id="A0A931AUG2"/>
<dbReference type="InterPro" id="IPR048279">
    <property type="entry name" value="MdtK-like"/>
</dbReference>
<proteinExistence type="predicted"/>
<feature type="transmembrane region" description="Helical" evidence="7">
    <location>
        <begin position="129"/>
        <end position="150"/>
    </location>
</feature>
<dbReference type="NCBIfam" id="TIGR00797">
    <property type="entry name" value="matE"/>
    <property type="match status" value="1"/>
</dbReference>
<comment type="subcellular location">
    <subcellularLocation>
        <location evidence="1">Cell membrane</location>
        <topology evidence="1">Multi-pass membrane protein</topology>
    </subcellularLocation>
</comment>
<comment type="caution">
    <text evidence="8">The sequence shown here is derived from an EMBL/GenBank/DDBJ whole genome shotgun (WGS) entry which is preliminary data.</text>
</comment>
<evidence type="ECO:0000313" key="9">
    <source>
        <dbReference type="Proteomes" id="UP000621436"/>
    </source>
</evidence>
<keyword evidence="4 7" id="KW-0812">Transmembrane</keyword>
<reference evidence="8" key="1">
    <citation type="submission" date="2020-11" db="EMBL/GenBank/DDBJ databases">
        <title>Halonatronomonas betainensis gen. nov., sp. nov. a novel haloalkaliphilic representative of the family Halanaerobiacae capable of betaine degradation.</title>
        <authorList>
            <person name="Boltyanskaya Y."/>
            <person name="Kevbrin V."/>
            <person name="Detkova E."/>
            <person name="Grouzdev D.S."/>
            <person name="Koziaeva V."/>
            <person name="Zhilina T."/>
        </authorList>
    </citation>
    <scope>NUCLEOTIDE SEQUENCE</scope>
    <source>
        <strain evidence="8">Z-7014</strain>
    </source>
</reference>
<feature type="transmembrane region" description="Helical" evidence="7">
    <location>
        <begin position="385"/>
        <end position="404"/>
    </location>
</feature>